<evidence type="ECO:0000313" key="3">
    <source>
        <dbReference type="Proteomes" id="UP000598996"/>
    </source>
</evidence>
<dbReference type="InterPro" id="IPR029058">
    <property type="entry name" value="AB_hydrolase_fold"/>
</dbReference>
<dbReference type="GO" id="GO:0016787">
    <property type="term" value="F:hydrolase activity"/>
    <property type="evidence" value="ECO:0007669"/>
    <property type="project" value="UniProtKB-KW"/>
</dbReference>
<dbReference type="EMBL" id="JAENHO010000001">
    <property type="protein sequence ID" value="MBL7252793.1"/>
    <property type="molecule type" value="Genomic_DNA"/>
</dbReference>
<accession>A0ABS1VDT2</accession>
<dbReference type="PANTHER" id="PTHR43798:SF33">
    <property type="entry name" value="HYDROLASE, PUTATIVE (AFU_ORTHOLOGUE AFUA_2G14860)-RELATED"/>
    <property type="match status" value="1"/>
</dbReference>
<protein>
    <submittedName>
        <fullName evidence="2">Alpha/beta hydrolase</fullName>
    </submittedName>
</protein>
<proteinExistence type="predicted"/>
<dbReference type="SUPFAM" id="SSF53474">
    <property type="entry name" value="alpha/beta-Hydrolases"/>
    <property type="match status" value="1"/>
</dbReference>
<dbReference type="Gene3D" id="3.40.50.1820">
    <property type="entry name" value="alpha/beta hydrolase"/>
    <property type="match status" value="1"/>
</dbReference>
<dbReference type="RefSeq" id="WP_202989150.1">
    <property type="nucleotide sequence ID" value="NZ_JAENHO010000001.1"/>
</dbReference>
<dbReference type="InterPro" id="IPR000073">
    <property type="entry name" value="AB_hydrolase_1"/>
</dbReference>
<comment type="caution">
    <text evidence="2">The sequence shown here is derived from an EMBL/GenBank/DDBJ whole genome shotgun (WGS) entry which is preliminary data.</text>
</comment>
<reference evidence="2 3" key="1">
    <citation type="submission" date="2021-01" db="EMBL/GenBank/DDBJ databases">
        <title>Actinoplanes sp. nov. LDG1-01 isolated from lichen.</title>
        <authorList>
            <person name="Saeng-In P."/>
            <person name="Phongsopitanun W."/>
            <person name="Kanchanasin P."/>
            <person name="Yuki M."/>
            <person name="Kudo T."/>
            <person name="Ohkuma M."/>
            <person name="Tanasupawat S."/>
        </authorList>
    </citation>
    <scope>NUCLEOTIDE SEQUENCE [LARGE SCALE GENOMIC DNA]</scope>
    <source>
        <strain evidence="2 3">LDG1-01</strain>
    </source>
</reference>
<keyword evidence="2" id="KW-0378">Hydrolase</keyword>
<dbReference type="Proteomes" id="UP000598996">
    <property type="component" value="Unassembled WGS sequence"/>
</dbReference>
<dbReference type="InterPro" id="IPR050266">
    <property type="entry name" value="AB_hydrolase_sf"/>
</dbReference>
<gene>
    <name evidence="2" type="ORF">JKJ07_00570</name>
</gene>
<name>A0ABS1VDT2_9ACTN</name>
<dbReference type="Pfam" id="PF00561">
    <property type="entry name" value="Abhydrolase_1"/>
    <property type="match status" value="1"/>
</dbReference>
<sequence>MRANGIDINVTVTGAGPAILLLHGFPHTSRVWSAVVPSLARTRRVIAPDLRGLGGTTRAADGYDAGTLADDAVALLDALDVTDTEVIALDLGVPPAVLLALRHPHRVRRLVVMEAVLGGLPSDFTPPWWFGFHSVPGLAESVLAGHEGEYLDFFLRAGTYDGTGVTKDVRDDFVAAYRGRDSLRCAFEHYRAMPLSARQLAHQTSNNGQPAQQSSSRLTMPVIALGARPVGDALYRQLAPIADQLDGHVIPECGHIVPLDRPEALLAYL</sequence>
<organism evidence="2 3">
    <name type="scientific">Paractinoplanes lichenicola</name>
    <dbReference type="NCBI Taxonomy" id="2802976"/>
    <lineage>
        <taxon>Bacteria</taxon>
        <taxon>Bacillati</taxon>
        <taxon>Actinomycetota</taxon>
        <taxon>Actinomycetes</taxon>
        <taxon>Micromonosporales</taxon>
        <taxon>Micromonosporaceae</taxon>
        <taxon>Paractinoplanes</taxon>
    </lineage>
</organism>
<dbReference type="PANTHER" id="PTHR43798">
    <property type="entry name" value="MONOACYLGLYCEROL LIPASE"/>
    <property type="match status" value="1"/>
</dbReference>
<evidence type="ECO:0000259" key="1">
    <source>
        <dbReference type="Pfam" id="PF00561"/>
    </source>
</evidence>
<evidence type="ECO:0000313" key="2">
    <source>
        <dbReference type="EMBL" id="MBL7252793.1"/>
    </source>
</evidence>
<feature type="domain" description="AB hydrolase-1" evidence="1">
    <location>
        <begin position="17"/>
        <end position="144"/>
    </location>
</feature>
<keyword evidence="3" id="KW-1185">Reference proteome</keyword>
<dbReference type="PRINTS" id="PR00111">
    <property type="entry name" value="ABHYDROLASE"/>
</dbReference>